<protein>
    <recommendedName>
        <fullName evidence="3">CopG family transcriptional regulator</fullName>
    </recommendedName>
</protein>
<evidence type="ECO:0008006" key="3">
    <source>
        <dbReference type="Google" id="ProtNLM"/>
    </source>
</evidence>
<dbReference type="EMBL" id="JBHSQN010000017">
    <property type="protein sequence ID" value="MFC6014509.1"/>
    <property type="molecule type" value="Genomic_DNA"/>
</dbReference>
<proteinExistence type="predicted"/>
<reference evidence="2" key="1">
    <citation type="journal article" date="2019" name="Int. J. Syst. Evol. Microbiol.">
        <title>The Global Catalogue of Microorganisms (GCM) 10K type strain sequencing project: providing services to taxonomists for standard genome sequencing and annotation.</title>
        <authorList>
            <consortium name="The Broad Institute Genomics Platform"/>
            <consortium name="The Broad Institute Genome Sequencing Center for Infectious Disease"/>
            <person name="Wu L."/>
            <person name="Ma J."/>
        </authorList>
    </citation>
    <scope>NUCLEOTIDE SEQUENCE [LARGE SCALE GENOMIC DNA]</scope>
    <source>
        <strain evidence="2">CCUG 36956</strain>
    </source>
</reference>
<name>A0ABW1JZY4_9NOCA</name>
<organism evidence="1 2">
    <name type="scientific">Nocardia lasii</name>
    <dbReference type="NCBI Taxonomy" id="1616107"/>
    <lineage>
        <taxon>Bacteria</taxon>
        <taxon>Bacillati</taxon>
        <taxon>Actinomycetota</taxon>
        <taxon>Actinomycetes</taxon>
        <taxon>Mycobacteriales</taxon>
        <taxon>Nocardiaceae</taxon>
        <taxon>Nocardia</taxon>
    </lineage>
</organism>
<evidence type="ECO:0000313" key="1">
    <source>
        <dbReference type="EMBL" id="MFC6014509.1"/>
    </source>
</evidence>
<keyword evidence="2" id="KW-1185">Reference proteome</keyword>
<dbReference type="Proteomes" id="UP001596223">
    <property type="component" value="Unassembled WGS sequence"/>
</dbReference>
<accession>A0ABW1JZY4</accession>
<comment type="caution">
    <text evidence="1">The sequence shown here is derived from an EMBL/GenBank/DDBJ whole genome shotgun (WGS) entry which is preliminary data.</text>
</comment>
<dbReference type="RefSeq" id="WP_378609859.1">
    <property type="nucleotide sequence ID" value="NZ_JBHSQN010000017.1"/>
</dbReference>
<gene>
    <name evidence="1" type="ORF">ACFP3H_25935</name>
</gene>
<evidence type="ECO:0000313" key="2">
    <source>
        <dbReference type="Proteomes" id="UP001596223"/>
    </source>
</evidence>
<sequence length="79" mass="8593">MSRSKKYSVSLPQDLAEAVREQVGSGGFSAYIALALERQVAMDKLGEIVADYERDHEPLDEHDIDAARTLLRGSADSAA</sequence>